<dbReference type="SUPFAM" id="SSF46785">
    <property type="entry name" value="Winged helix' DNA-binding domain"/>
    <property type="match status" value="1"/>
</dbReference>
<dbReference type="EMBL" id="BAAAJK010000062">
    <property type="protein sequence ID" value="GAA1403403.1"/>
    <property type="molecule type" value="Genomic_DNA"/>
</dbReference>
<keyword evidence="2" id="KW-0238">DNA-binding</keyword>
<gene>
    <name evidence="6" type="ORF">GCM10009613_64490</name>
</gene>
<dbReference type="Gene3D" id="3.30.450.40">
    <property type="match status" value="1"/>
</dbReference>
<dbReference type="InterPro" id="IPR029016">
    <property type="entry name" value="GAF-like_dom_sf"/>
</dbReference>
<dbReference type="SMART" id="SM00346">
    <property type="entry name" value="HTH_ICLR"/>
    <property type="match status" value="1"/>
</dbReference>
<dbReference type="PANTHER" id="PTHR30136:SF24">
    <property type="entry name" value="HTH-TYPE TRANSCRIPTIONAL REPRESSOR ALLR"/>
    <property type="match status" value="1"/>
</dbReference>
<feature type="domain" description="HTH iclR-type" evidence="4">
    <location>
        <begin position="9"/>
        <end position="69"/>
    </location>
</feature>
<proteinExistence type="predicted"/>
<name>A0ABP4IZN2_9PSEU</name>
<evidence type="ECO:0008006" key="8">
    <source>
        <dbReference type="Google" id="ProtNLM"/>
    </source>
</evidence>
<dbReference type="Gene3D" id="1.10.10.10">
    <property type="entry name" value="Winged helix-like DNA-binding domain superfamily/Winged helix DNA-binding domain"/>
    <property type="match status" value="1"/>
</dbReference>
<keyword evidence="1" id="KW-0805">Transcription regulation</keyword>
<dbReference type="InterPro" id="IPR036390">
    <property type="entry name" value="WH_DNA-bd_sf"/>
</dbReference>
<keyword evidence="7" id="KW-1185">Reference proteome</keyword>
<dbReference type="Proteomes" id="UP001501414">
    <property type="component" value="Unassembled WGS sequence"/>
</dbReference>
<dbReference type="InterPro" id="IPR036388">
    <property type="entry name" value="WH-like_DNA-bd_sf"/>
</dbReference>
<keyword evidence="3" id="KW-0804">Transcription</keyword>
<evidence type="ECO:0000313" key="7">
    <source>
        <dbReference type="Proteomes" id="UP001501414"/>
    </source>
</evidence>
<feature type="domain" description="IclR-ED" evidence="5">
    <location>
        <begin position="69"/>
        <end position="283"/>
    </location>
</feature>
<dbReference type="PROSITE" id="PS51077">
    <property type="entry name" value="HTH_ICLR"/>
    <property type="match status" value="1"/>
</dbReference>
<evidence type="ECO:0000256" key="1">
    <source>
        <dbReference type="ARBA" id="ARBA00023015"/>
    </source>
</evidence>
<dbReference type="Pfam" id="PF01614">
    <property type="entry name" value="IclR_C"/>
    <property type="match status" value="1"/>
</dbReference>
<organism evidence="6 7">
    <name type="scientific">Pseudonocardia kongjuensis</name>
    <dbReference type="NCBI Taxonomy" id="102227"/>
    <lineage>
        <taxon>Bacteria</taxon>
        <taxon>Bacillati</taxon>
        <taxon>Actinomycetota</taxon>
        <taxon>Actinomycetes</taxon>
        <taxon>Pseudonocardiales</taxon>
        <taxon>Pseudonocardiaceae</taxon>
        <taxon>Pseudonocardia</taxon>
    </lineage>
</organism>
<dbReference type="PROSITE" id="PS51078">
    <property type="entry name" value="ICLR_ED"/>
    <property type="match status" value="1"/>
</dbReference>
<dbReference type="SUPFAM" id="SSF55781">
    <property type="entry name" value="GAF domain-like"/>
    <property type="match status" value="1"/>
</dbReference>
<dbReference type="InterPro" id="IPR050707">
    <property type="entry name" value="HTH_MetabolicPath_Reg"/>
</dbReference>
<evidence type="ECO:0000313" key="6">
    <source>
        <dbReference type="EMBL" id="GAA1403403.1"/>
    </source>
</evidence>
<evidence type="ECO:0000259" key="4">
    <source>
        <dbReference type="PROSITE" id="PS51077"/>
    </source>
</evidence>
<evidence type="ECO:0000256" key="3">
    <source>
        <dbReference type="ARBA" id="ARBA00023163"/>
    </source>
</evidence>
<protein>
    <recommendedName>
        <fullName evidence="8">IclR family transcriptional regulator</fullName>
    </recommendedName>
</protein>
<dbReference type="Pfam" id="PF09339">
    <property type="entry name" value="HTH_IclR"/>
    <property type="match status" value="1"/>
</dbReference>
<dbReference type="PANTHER" id="PTHR30136">
    <property type="entry name" value="HELIX-TURN-HELIX TRANSCRIPTIONAL REGULATOR, ICLR FAMILY"/>
    <property type="match status" value="1"/>
</dbReference>
<reference evidence="7" key="1">
    <citation type="journal article" date="2019" name="Int. J. Syst. Evol. Microbiol.">
        <title>The Global Catalogue of Microorganisms (GCM) 10K type strain sequencing project: providing services to taxonomists for standard genome sequencing and annotation.</title>
        <authorList>
            <consortium name="The Broad Institute Genomics Platform"/>
            <consortium name="The Broad Institute Genome Sequencing Center for Infectious Disease"/>
            <person name="Wu L."/>
            <person name="Ma J."/>
        </authorList>
    </citation>
    <scope>NUCLEOTIDE SEQUENCE [LARGE SCALE GENOMIC DNA]</scope>
    <source>
        <strain evidence="7">JCM 11896</strain>
    </source>
</reference>
<dbReference type="RefSeq" id="WP_344030338.1">
    <property type="nucleotide sequence ID" value="NZ_BAAAJK010000062.1"/>
</dbReference>
<comment type="caution">
    <text evidence="6">The sequence shown here is derived from an EMBL/GenBank/DDBJ whole genome shotgun (WGS) entry which is preliminary data.</text>
</comment>
<dbReference type="InterPro" id="IPR014757">
    <property type="entry name" value="Tscrpt_reg_IclR_C"/>
</dbReference>
<evidence type="ECO:0000259" key="5">
    <source>
        <dbReference type="PROSITE" id="PS51078"/>
    </source>
</evidence>
<accession>A0ABP4IZN2</accession>
<evidence type="ECO:0000256" key="2">
    <source>
        <dbReference type="ARBA" id="ARBA00023125"/>
    </source>
</evidence>
<dbReference type="InterPro" id="IPR005471">
    <property type="entry name" value="Tscrpt_reg_IclR_N"/>
</dbReference>
<sequence>MKNPPAYRVESVDHALHLAVLLQQEGPLRVTDAARRLGVAPSTAHRLLATLVHRDFAVQDDDRRYLAGPVLRHGGLPAASVTGLRRAAMPHLRALAALTEETANLVVVVGDQVRFVATVECEQILRVGDREGRVLPAHRASGGRAVLAGRTPAQLRDLYDRPGSPVTDLPALLRDLRRVRRQGFAVNDGATEPGITAIGSAVPDAPPAAVPDAQPAAVPDALPAAVSDALPAAVSDALPAAVPTSLPAAVSLAMPSVRYHRDRLAGWAELLRTTAERITRDRG</sequence>